<sequence>MLTTTCAALLTRLIQLTLKDKINFNFVCNCGFASGVDMCNSLNYIESQIRSTVSMLSPLLLRRSIRHLNGQPQFISFCVYLTALCVGRPTSTSSNTFYFDANIEEKEWEKPTAYGQANLLPRLCSAFLDPIIMKGFGRPLVDADITNIMPRRIRTVYSYALISAAWDRHLQKRRNASKKTPSLL</sequence>
<name>A0A1Y2GPC2_9FUNG</name>
<dbReference type="RefSeq" id="XP_021881111.1">
    <property type="nucleotide sequence ID" value="XM_022026571.1"/>
</dbReference>
<dbReference type="GeneID" id="33568414"/>
<comment type="caution">
    <text evidence="1">The sequence shown here is derived from an EMBL/GenBank/DDBJ whole genome shotgun (WGS) entry which is preliminary data.</text>
</comment>
<reference evidence="1 2" key="1">
    <citation type="submission" date="2016-07" db="EMBL/GenBank/DDBJ databases">
        <title>Pervasive Adenine N6-methylation of Active Genes in Fungi.</title>
        <authorList>
            <consortium name="DOE Joint Genome Institute"/>
            <person name="Mondo S.J."/>
            <person name="Dannebaum R.O."/>
            <person name="Kuo R.C."/>
            <person name="Labutti K."/>
            <person name="Haridas S."/>
            <person name="Kuo A."/>
            <person name="Salamov A."/>
            <person name="Ahrendt S.R."/>
            <person name="Lipzen A."/>
            <person name="Sullivan W."/>
            <person name="Andreopoulos W.B."/>
            <person name="Clum A."/>
            <person name="Lindquist E."/>
            <person name="Daum C."/>
            <person name="Ramamoorthy G.K."/>
            <person name="Gryganskyi A."/>
            <person name="Culley D."/>
            <person name="Magnuson J.K."/>
            <person name="James T.Y."/>
            <person name="O'Malley M.A."/>
            <person name="Stajich J.E."/>
            <person name="Spatafora J.W."/>
            <person name="Visel A."/>
            <person name="Grigoriev I.V."/>
        </authorList>
    </citation>
    <scope>NUCLEOTIDE SEQUENCE [LARGE SCALE GENOMIC DNA]</scope>
    <source>
        <strain evidence="1 2">NRRL 3116</strain>
    </source>
</reference>
<dbReference type="EMBL" id="MCFF01000020">
    <property type="protein sequence ID" value="ORZ14979.1"/>
    <property type="molecule type" value="Genomic_DNA"/>
</dbReference>
<keyword evidence="2" id="KW-1185">Reference proteome</keyword>
<protein>
    <submittedName>
        <fullName evidence="1">Uncharacterized protein</fullName>
    </submittedName>
</protein>
<dbReference type="Proteomes" id="UP000193648">
    <property type="component" value="Unassembled WGS sequence"/>
</dbReference>
<proteinExistence type="predicted"/>
<dbReference type="OrthoDB" id="6500128at2759"/>
<dbReference type="InParanoid" id="A0A1Y2GPC2"/>
<evidence type="ECO:0000313" key="1">
    <source>
        <dbReference type="EMBL" id="ORZ14979.1"/>
    </source>
</evidence>
<gene>
    <name evidence="1" type="ORF">BCR41DRAFT_371067</name>
</gene>
<dbReference type="AlphaFoldDB" id="A0A1Y2GPC2"/>
<organism evidence="1 2">
    <name type="scientific">Lobosporangium transversale</name>
    <dbReference type="NCBI Taxonomy" id="64571"/>
    <lineage>
        <taxon>Eukaryota</taxon>
        <taxon>Fungi</taxon>
        <taxon>Fungi incertae sedis</taxon>
        <taxon>Mucoromycota</taxon>
        <taxon>Mortierellomycotina</taxon>
        <taxon>Mortierellomycetes</taxon>
        <taxon>Mortierellales</taxon>
        <taxon>Mortierellaceae</taxon>
        <taxon>Lobosporangium</taxon>
    </lineage>
</organism>
<accession>A0A1Y2GPC2</accession>
<evidence type="ECO:0000313" key="2">
    <source>
        <dbReference type="Proteomes" id="UP000193648"/>
    </source>
</evidence>